<dbReference type="PROSITE" id="PS50939">
    <property type="entry name" value="CYTOCHROME_B561"/>
    <property type="match status" value="1"/>
</dbReference>
<dbReference type="Pfam" id="PF03188">
    <property type="entry name" value="Cytochrom_B561"/>
    <property type="match status" value="1"/>
</dbReference>
<evidence type="ECO:0000313" key="12">
    <source>
        <dbReference type="EMBL" id="WVW84563.1"/>
    </source>
</evidence>
<dbReference type="Pfam" id="PF16010">
    <property type="entry name" value="CDH-cyt"/>
    <property type="match status" value="1"/>
</dbReference>
<dbReference type="SUPFAM" id="SSF49344">
    <property type="entry name" value="CBD9-like"/>
    <property type="match status" value="1"/>
</dbReference>
<dbReference type="AlphaFoldDB" id="A0AAJ8M9A9"/>
<evidence type="ECO:0000256" key="6">
    <source>
        <dbReference type="ARBA" id="ARBA00023136"/>
    </source>
</evidence>
<feature type="domain" description="Cytochrome b561" evidence="11">
    <location>
        <begin position="189"/>
        <end position="399"/>
    </location>
</feature>
<reference evidence="12" key="1">
    <citation type="submission" date="2013-07" db="EMBL/GenBank/DDBJ databases">
        <authorList>
            <consortium name="The Broad Institute Genome Sequencing Platform"/>
            <person name="Cuomo C."/>
            <person name="Litvintseva A."/>
            <person name="Chen Y."/>
            <person name="Heitman J."/>
            <person name="Sun S."/>
            <person name="Springer D."/>
            <person name="Dromer F."/>
            <person name="Young S.K."/>
            <person name="Zeng Q."/>
            <person name="Gargeya S."/>
            <person name="Fitzgerald M."/>
            <person name="Abouelleil A."/>
            <person name="Alvarado L."/>
            <person name="Berlin A.M."/>
            <person name="Chapman S.B."/>
            <person name="Dewar J."/>
            <person name="Goldberg J."/>
            <person name="Griggs A."/>
            <person name="Gujja S."/>
            <person name="Hansen M."/>
            <person name="Howarth C."/>
            <person name="Imamovic A."/>
            <person name="Larimer J."/>
            <person name="McCowan C."/>
            <person name="Murphy C."/>
            <person name="Pearson M."/>
            <person name="Priest M."/>
            <person name="Roberts A."/>
            <person name="Saif S."/>
            <person name="Shea T."/>
            <person name="Sykes S."/>
            <person name="Wortman J."/>
            <person name="Nusbaum C."/>
            <person name="Birren B."/>
        </authorList>
    </citation>
    <scope>NUCLEOTIDE SEQUENCE</scope>
    <source>
        <strain evidence="12">CBS 10118</strain>
    </source>
</reference>
<name>A0AAJ8M9A9_9TREE</name>
<feature type="signal peptide" evidence="9">
    <location>
        <begin position="1"/>
        <end position="20"/>
    </location>
</feature>
<evidence type="ECO:0008006" key="14">
    <source>
        <dbReference type="Google" id="ProtNLM"/>
    </source>
</evidence>
<proteinExistence type="predicted"/>
<comment type="subcellular location">
    <subcellularLocation>
        <location evidence="1">Membrane</location>
    </subcellularLocation>
</comment>
<evidence type="ECO:0000259" key="11">
    <source>
        <dbReference type="PROSITE" id="PS50939"/>
    </source>
</evidence>
<evidence type="ECO:0000256" key="1">
    <source>
        <dbReference type="ARBA" id="ARBA00004370"/>
    </source>
</evidence>
<accession>A0AAJ8M9A9</accession>
<feature type="transmembrane region" description="Helical" evidence="8">
    <location>
        <begin position="257"/>
        <end position="281"/>
    </location>
</feature>
<evidence type="ECO:0000256" key="9">
    <source>
        <dbReference type="SAM" id="SignalP"/>
    </source>
</evidence>
<feature type="compositionally biased region" description="Low complexity" evidence="7">
    <location>
        <begin position="113"/>
        <end position="132"/>
    </location>
</feature>
<evidence type="ECO:0000313" key="13">
    <source>
        <dbReference type="Proteomes" id="UP000092730"/>
    </source>
</evidence>
<dbReference type="CDD" id="cd08760">
    <property type="entry name" value="Cyt_b561_FRRS1_like"/>
    <property type="match status" value="1"/>
</dbReference>
<evidence type="ECO:0000259" key="10">
    <source>
        <dbReference type="PROSITE" id="PS50836"/>
    </source>
</evidence>
<dbReference type="InterPro" id="IPR005018">
    <property type="entry name" value="DOMON_domain"/>
</dbReference>
<reference evidence="12" key="2">
    <citation type="submission" date="2024-02" db="EMBL/GenBank/DDBJ databases">
        <title>Comparative genomics of Cryptococcus and Kwoniella reveals pathogenesis evolution and contrasting modes of karyotype evolution via chromosome fusion or intercentromeric recombination.</title>
        <authorList>
            <person name="Coelho M.A."/>
            <person name="David-Palma M."/>
            <person name="Shea T."/>
            <person name="Bowers K."/>
            <person name="McGinley-Smith S."/>
            <person name="Mohammad A.W."/>
            <person name="Gnirke A."/>
            <person name="Yurkov A.M."/>
            <person name="Nowrousian M."/>
            <person name="Sun S."/>
            <person name="Cuomo C.A."/>
            <person name="Heitman J."/>
        </authorList>
    </citation>
    <scope>NUCLEOTIDE SEQUENCE</scope>
    <source>
        <strain evidence="12">CBS 10118</strain>
    </source>
</reference>
<keyword evidence="6 8" id="KW-0472">Membrane</keyword>
<evidence type="ECO:0000256" key="2">
    <source>
        <dbReference type="ARBA" id="ARBA00022448"/>
    </source>
</evidence>
<dbReference type="InterPro" id="IPR015920">
    <property type="entry name" value="Cellobiose_DH-like_cyt"/>
</dbReference>
<feature type="transmembrane region" description="Helical" evidence="8">
    <location>
        <begin position="375"/>
        <end position="394"/>
    </location>
</feature>
<feature type="transmembrane region" description="Helical" evidence="8">
    <location>
        <begin position="224"/>
        <end position="245"/>
    </location>
</feature>
<keyword evidence="2" id="KW-0813">Transport</keyword>
<gene>
    <name evidence="12" type="ORF">I302_106597</name>
</gene>
<feature type="transmembrane region" description="Helical" evidence="8">
    <location>
        <begin position="296"/>
        <end position="313"/>
    </location>
</feature>
<dbReference type="PANTHER" id="PTHR47797">
    <property type="entry name" value="DEHYDROGENASE, PUTATIVE (AFU_ORTHOLOGUE AFUA_8G05805)-RELATED"/>
    <property type="match status" value="1"/>
</dbReference>
<keyword evidence="3 8" id="KW-0812">Transmembrane</keyword>
<feature type="compositionally biased region" description="Pro residues" evidence="7">
    <location>
        <begin position="467"/>
        <end position="478"/>
    </location>
</feature>
<evidence type="ECO:0000256" key="5">
    <source>
        <dbReference type="ARBA" id="ARBA00022989"/>
    </source>
</evidence>
<sequence>MKSLLLTLTTLVLVAVQIQCAITGQQYCNRYMCITGQHDSDKNLDTYTLQPPSGTNIPVSQFGWIAIGFGTSMISTPMIIAWPNSDGSITLSQRKTNNHVTPTVDSNPPRKATLLSSSSFSNTSTTSISFTLPSNSNTNSTNLIWAYGNKNPGSSSASTSNLAQHLASGNTQISLLANSLPSPTTTNGNGNSTTSNRPSSSSNPLSDSGSGLGGARGGTSKTVLIAHVACGGIATMAILPIGILIPRISRGLTMKRWWFPVHGALNGVLAFGLIVAAFGIARANFTGGFNSTHRKLGLTLFILSIIQTLLGILTHWWQPKHRLQTKSGRGPVNFLHMLLGLVVVGIGFGTVWWGLDEEWERWSGTGAPSVGWKVGWGLVVGITALAYIGGLYLLPRQLKMEKERRHWASSISNGRGHVHRNGSSSSKIKSTGSSLPPPPPPPVHHSHSQSRADQPQTSQIPHSNTALPPPPRRLPPRI</sequence>
<evidence type="ECO:0000256" key="8">
    <source>
        <dbReference type="SAM" id="Phobius"/>
    </source>
</evidence>
<keyword evidence="4" id="KW-0249">Electron transport</keyword>
<feature type="transmembrane region" description="Helical" evidence="8">
    <location>
        <begin position="334"/>
        <end position="355"/>
    </location>
</feature>
<feature type="compositionally biased region" description="Polar residues" evidence="7">
    <location>
        <begin position="449"/>
        <end position="466"/>
    </location>
</feature>
<evidence type="ECO:0000256" key="3">
    <source>
        <dbReference type="ARBA" id="ARBA00022692"/>
    </source>
</evidence>
<feature type="compositionally biased region" description="Low complexity" evidence="7">
    <location>
        <begin position="422"/>
        <end position="434"/>
    </location>
</feature>
<feature type="region of interest" description="Disordered" evidence="7">
    <location>
        <begin position="177"/>
        <end position="214"/>
    </location>
</feature>
<dbReference type="EMBL" id="CP144545">
    <property type="protein sequence ID" value="WVW84563.1"/>
    <property type="molecule type" value="Genomic_DNA"/>
</dbReference>
<dbReference type="PANTHER" id="PTHR47797:SF3">
    <property type="entry name" value="CYTOCHROME B561 DOMAIN-CONTAINING PROTEIN"/>
    <property type="match status" value="1"/>
</dbReference>
<feature type="chain" id="PRO_5042604672" description="Cytochrome b561 domain-containing protein" evidence="9">
    <location>
        <begin position="21"/>
        <end position="478"/>
    </location>
</feature>
<organism evidence="12 13">
    <name type="scientific">Kwoniella bestiolae CBS 10118</name>
    <dbReference type="NCBI Taxonomy" id="1296100"/>
    <lineage>
        <taxon>Eukaryota</taxon>
        <taxon>Fungi</taxon>
        <taxon>Dikarya</taxon>
        <taxon>Basidiomycota</taxon>
        <taxon>Agaricomycotina</taxon>
        <taxon>Tremellomycetes</taxon>
        <taxon>Tremellales</taxon>
        <taxon>Cryptococcaceae</taxon>
        <taxon>Kwoniella</taxon>
    </lineage>
</organism>
<dbReference type="Gene3D" id="2.60.40.1210">
    <property type="entry name" value="Cellobiose dehydrogenase, cytochrome domain"/>
    <property type="match status" value="1"/>
</dbReference>
<dbReference type="PROSITE" id="PS50836">
    <property type="entry name" value="DOMON"/>
    <property type="match status" value="1"/>
</dbReference>
<dbReference type="SMART" id="SM00664">
    <property type="entry name" value="DoH"/>
    <property type="match status" value="1"/>
</dbReference>
<feature type="domain" description="DOMON" evidence="10">
    <location>
        <begin position="30"/>
        <end position="148"/>
    </location>
</feature>
<dbReference type="GeneID" id="30210540"/>
<dbReference type="Gene3D" id="1.20.120.1770">
    <property type="match status" value="1"/>
</dbReference>
<evidence type="ECO:0000256" key="7">
    <source>
        <dbReference type="SAM" id="MobiDB-lite"/>
    </source>
</evidence>
<feature type="region of interest" description="Disordered" evidence="7">
    <location>
        <begin position="98"/>
        <end position="132"/>
    </location>
</feature>
<evidence type="ECO:0000256" key="4">
    <source>
        <dbReference type="ARBA" id="ARBA00022982"/>
    </source>
</evidence>
<keyword evidence="13" id="KW-1185">Reference proteome</keyword>
<dbReference type="KEGG" id="kbi:30210540"/>
<dbReference type="RefSeq" id="XP_065726379.1">
    <property type="nucleotide sequence ID" value="XM_065870307.1"/>
</dbReference>
<protein>
    <recommendedName>
        <fullName evidence="14">Cytochrome b561 domain-containing protein</fullName>
    </recommendedName>
</protein>
<feature type="compositionally biased region" description="Low complexity" evidence="7">
    <location>
        <begin position="181"/>
        <end position="209"/>
    </location>
</feature>
<dbReference type="SMART" id="SM00665">
    <property type="entry name" value="B561"/>
    <property type="match status" value="1"/>
</dbReference>
<dbReference type="Proteomes" id="UP000092730">
    <property type="component" value="Chromosome 5"/>
</dbReference>
<keyword evidence="5 8" id="KW-1133">Transmembrane helix</keyword>
<dbReference type="InterPro" id="IPR006593">
    <property type="entry name" value="Cyt_b561/ferric_Rdtase_TM"/>
</dbReference>
<dbReference type="CDD" id="cd09630">
    <property type="entry name" value="CDH_like_cytochrome"/>
    <property type="match status" value="1"/>
</dbReference>
<keyword evidence="9" id="KW-0732">Signal</keyword>
<dbReference type="GO" id="GO:0016020">
    <property type="term" value="C:membrane"/>
    <property type="evidence" value="ECO:0007669"/>
    <property type="project" value="UniProtKB-SubCell"/>
</dbReference>
<feature type="region of interest" description="Disordered" evidence="7">
    <location>
        <begin position="409"/>
        <end position="478"/>
    </location>
</feature>